<proteinExistence type="predicted"/>
<accession>A0A7R8WMF6</accession>
<dbReference type="SMART" id="SM00034">
    <property type="entry name" value="CLECT"/>
    <property type="match status" value="1"/>
</dbReference>
<name>A0A7R8WMF6_9CRUS</name>
<dbReference type="SUPFAM" id="SSF56436">
    <property type="entry name" value="C-type lectin-like"/>
    <property type="match status" value="1"/>
</dbReference>
<gene>
    <name evidence="1" type="ORF">CTOB1V02_LOCUS12336</name>
</gene>
<organism evidence="1">
    <name type="scientific">Cyprideis torosa</name>
    <dbReference type="NCBI Taxonomy" id="163714"/>
    <lineage>
        <taxon>Eukaryota</taxon>
        <taxon>Metazoa</taxon>
        <taxon>Ecdysozoa</taxon>
        <taxon>Arthropoda</taxon>
        <taxon>Crustacea</taxon>
        <taxon>Oligostraca</taxon>
        <taxon>Ostracoda</taxon>
        <taxon>Podocopa</taxon>
        <taxon>Podocopida</taxon>
        <taxon>Cytherocopina</taxon>
        <taxon>Cytheroidea</taxon>
        <taxon>Cytherideidae</taxon>
        <taxon>Cyprideis</taxon>
    </lineage>
</organism>
<evidence type="ECO:0000313" key="1">
    <source>
        <dbReference type="EMBL" id="CAD7234520.1"/>
    </source>
</evidence>
<reference evidence="1" key="1">
    <citation type="submission" date="2020-11" db="EMBL/GenBank/DDBJ databases">
        <authorList>
            <person name="Tran Van P."/>
        </authorList>
    </citation>
    <scope>NUCLEOTIDE SEQUENCE</scope>
</reference>
<dbReference type="Pfam" id="PF00059">
    <property type="entry name" value="Lectin_C"/>
    <property type="match status" value="1"/>
</dbReference>
<dbReference type="InterPro" id="IPR050111">
    <property type="entry name" value="C-type_lectin/snaclec_domain"/>
</dbReference>
<dbReference type="PANTHER" id="PTHR22803">
    <property type="entry name" value="MANNOSE, PHOSPHOLIPASE, LECTIN RECEPTOR RELATED"/>
    <property type="match status" value="1"/>
</dbReference>
<dbReference type="InterPro" id="IPR016187">
    <property type="entry name" value="CTDL_fold"/>
</dbReference>
<dbReference type="InterPro" id="IPR001304">
    <property type="entry name" value="C-type_lectin-like"/>
</dbReference>
<feature type="non-terminal residue" evidence="1">
    <location>
        <position position="1"/>
    </location>
</feature>
<dbReference type="OrthoDB" id="10057776at2759"/>
<protein>
    <submittedName>
        <fullName evidence="1">Uncharacterized protein</fullName>
    </submittedName>
</protein>
<dbReference type="CDD" id="cd00037">
    <property type="entry name" value="CLECT"/>
    <property type="match status" value="1"/>
</dbReference>
<dbReference type="InterPro" id="IPR016186">
    <property type="entry name" value="C-type_lectin-like/link_sf"/>
</dbReference>
<dbReference type="EMBL" id="OB668959">
    <property type="protein sequence ID" value="CAD7234520.1"/>
    <property type="molecule type" value="Genomic_DNA"/>
</dbReference>
<dbReference type="PROSITE" id="PS50041">
    <property type="entry name" value="C_TYPE_LECTIN_2"/>
    <property type="match status" value="1"/>
</dbReference>
<dbReference type="AlphaFoldDB" id="A0A7R8WMF6"/>
<sequence>CPGVGVLNLVTRKCYYVRTQMKGWIEARDACRADGFDLVTIESSAENTFVFGLLSDAAWIGLNDIDTEGTYVWSDGSQSGYTNWDDAQPNNWLNQDCIFMNGPSDGGKWGDHACIPPIDEPIPGYVCALKINP</sequence>
<dbReference type="Gene3D" id="3.10.100.10">
    <property type="entry name" value="Mannose-Binding Protein A, subunit A"/>
    <property type="match status" value="1"/>
</dbReference>